<comment type="caution">
    <text evidence="1">The sequence shown here is derived from an EMBL/GenBank/DDBJ whole genome shotgun (WGS) entry which is preliminary data.</text>
</comment>
<reference evidence="2" key="1">
    <citation type="submission" date="2017-09" db="EMBL/GenBank/DDBJ databases">
        <title>The Reconstruction of 2,631 Draft Metagenome-Assembled Genomes from the Global Oceans.</title>
        <authorList>
            <person name="Tully B.J."/>
            <person name="Graham E.D."/>
            <person name="Heidelberg J.F."/>
        </authorList>
    </citation>
    <scope>NUCLEOTIDE SEQUENCE [LARGE SCALE GENOMIC DNA]</scope>
</reference>
<protein>
    <submittedName>
        <fullName evidence="1">Uncharacterized protein</fullName>
    </submittedName>
</protein>
<accession>A0A2D6YIG0</accession>
<dbReference type="EMBL" id="NZEX01000061">
    <property type="protein sequence ID" value="MAH62925.1"/>
    <property type="molecule type" value="Genomic_DNA"/>
</dbReference>
<dbReference type="AlphaFoldDB" id="A0A2D6YIG0"/>
<evidence type="ECO:0000313" key="1">
    <source>
        <dbReference type="EMBL" id="MAH62925.1"/>
    </source>
</evidence>
<gene>
    <name evidence="1" type="ORF">CMN54_05655</name>
</gene>
<organism evidence="1 2">
    <name type="scientific">SAR324 cluster bacterium</name>
    <dbReference type="NCBI Taxonomy" id="2024889"/>
    <lineage>
        <taxon>Bacteria</taxon>
        <taxon>Deltaproteobacteria</taxon>
        <taxon>SAR324 cluster</taxon>
    </lineage>
</organism>
<dbReference type="Proteomes" id="UP000226525">
    <property type="component" value="Unassembled WGS sequence"/>
</dbReference>
<sequence>MAVSGFSEEFFAERFRRPGNLDVLEQQLRDYDLQKMEQTFDKEFVLKNLHFSAKLPEKAVTLLKHLIPSILEFSASLDLRLRDPNHQIRFLPVHEFESESGLQLQGKVPLPASRLDFNEISRVYTITIILPEEIKTSEQIINITRTLFSKLIGEIYLNESVLPLEFYQQGADSEQSSVSAGMLEKLDLLRTQEFSSAGLDQQYQSFAQQGRYSLKKDGEKIRAQLTTHWKQLWEAQALPKQINQVIEQAFEDFLETFRRNPTDVLQKSLLEVKKLDRQIHFLLPHEHRAYSRFERENPAHYLRAASNKLEEIDGLIGFISELAANLEEGQEDWEPEEMLIQLANRMRQLQQERKALVFLLPNQPISLAFQRERQQLPMQLLKQLPRSLPVKDWSAFVKELQGQYENSIYLKLWEALRGLHRWISLNQQHSGKNPLEDGHVQRLRQLLRNFQFRIPSIQQTRSTTGVLINCAEEFLHNDQRQRFPLGEFRKAWSYFISSILITRYYESHTGQQRFNKERYMDSIRHFVERQVYRGINYYHLVLLFLRIYEEREQDKQVVPYLLYMIHYPQASLRFIFYRLLAPIPSGRHYEEDELPRRLKRVEEYTYTLLKVYENRLQAATLEENDGHPFTEALRKSRLGTE</sequence>
<proteinExistence type="predicted"/>
<evidence type="ECO:0000313" key="2">
    <source>
        <dbReference type="Proteomes" id="UP000226525"/>
    </source>
</evidence>
<name>A0A2D6YIG0_9DELT</name>